<evidence type="ECO:0000256" key="3">
    <source>
        <dbReference type="ARBA" id="ARBA00023029"/>
    </source>
</evidence>
<dbReference type="GO" id="GO:0006301">
    <property type="term" value="P:DNA damage tolerance"/>
    <property type="evidence" value="ECO:0007669"/>
    <property type="project" value="EnsemblFungi"/>
</dbReference>
<gene>
    <name evidence="9" type="ORF">PICMEDRAFT_74243</name>
</gene>
<sequence>MKVLCVAEKNKISKSVSASLSRNNFQSRNTKSKYVKNYSFRFNFPQWDDCDVVMTAVSGHIMQKEIPSDYGWGKVPNDSLFRCPIVTRYGDDNAKKIAENISDLAKNSDILMIWTDCDREGEYIGWEILKAAQEGNPSFTLDNTYRARFSHLEGKHIYSAACNPVRLDKLAIDAVDTRMEIDLRTGYCFTRLLTDSFRNVIKPNIANDDNSNGNSAKGKKKNDKMISYGNCQFPTLGFVVDRFRRIKYFKEEEFWGIDLNLKKDRKKFPFIWERNRLYDRLQIVCIYQNCINEQSDHVVVKHVSTNPTSRYAPLPLTTVELQKDCSRYFKFSAKDTLQVAENLYTKGLISYPRTETDSFPRSMDFKHFISMQTASSEWGEYSSSLLDESNHKFRVPRRGKHDDEAHPPIHPVGYADNLTGKEKTVYEYVVRRFLASCSLDATGSMTSIKVQWSTETFHSTGLVVLERNYLDVFKWDHWDSSKKGLPSVAVGEHIQISDATISSGKTAPPQPLTETELISLMDVNGIGTDATIADHIDKILTREYIIKQKLGSGKSSKEVFHPTILGYGLADGFGKLGFNNISLTKPFMRKDMENDLADICQGSKPKDRVLKETLEVYRDAYTITDEKVSTLVNAYKSALNHSRS</sequence>
<dbReference type="SMART" id="SM00436">
    <property type="entry name" value="TOP1Bc"/>
    <property type="match status" value="1"/>
</dbReference>
<keyword evidence="3 6" id="KW-0799">Topoisomerase</keyword>
<dbReference type="EMBL" id="KV454005">
    <property type="protein sequence ID" value="ODQ45485.1"/>
    <property type="molecule type" value="Genomic_DNA"/>
</dbReference>
<dbReference type="Gene3D" id="3.40.50.140">
    <property type="match status" value="1"/>
</dbReference>
<dbReference type="GO" id="GO:0003677">
    <property type="term" value="F:DNA binding"/>
    <property type="evidence" value="ECO:0007669"/>
    <property type="project" value="UniProtKB-KW"/>
</dbReference>
<dbReference type="GeneID" id="30181405"/>
<evidence type="ECO:0000256" key="4">
    <source>
        <dbReference type="ARBA" id="ARBA00023125"/>
    </source>
</evidence>
<dbReference type="InterPro" id="IPR000380">
    <property type="entry name" value="Topo_IA"/>
</dbReference>
<evidence type="ECO:0000313" key="9">
    <source>
        <dbReference type="EMBL" id="ODQ45485.1"/>
    </source>
</evidence>
<dbReference type="Pfam" id="PF01751">
    <property type="entry name" value="Toprim"/>
    <property type="match status" value="1"/>
</dbReference>
<dbReference type="InterPro" id="IPR003602">
    <property type="entry name" value="Topo_IA_DNA-bd_dom"/>
</dbReference>
<dbReference type="OrthoDB" id="430051at2759"/>
<dbReference type="GO" id="GO:0006265">
    <property type="term" value="P:DNA topological change"/>
    <property type="evidence" value="ECO:0007669"/>
    <property type="project" value="EnsemblFungi"/>
</dbReference>
<keyword evidence="5 6" id="KW-0413">Isomerase</keyword>
<dbReference type="InterPro" id="IPR023405">
    <property type="entry name" value="Topo_IA_core_domain"/>
</dbReference>
<dbReference type="GO" id="GO:0031422">
    <property type="term" value="C:RecQ family helicase-topoisomerase III complex"/>
    <property type="evidence" value="ECO:0007669"/>
    <property type="project" value="EnsemblFungi"/>
</dbReference>
<dbReference type="InterPro" id="IPR013824">
    <property type="entry name" value="Topo_IA_cen_sub1"/>
</dbReference>
<dbReference type="PROSITE" id="PS52039">
    <property type="entry name" value="TOPO_IA_2"/>
    <property type="match status" value="1"/>
</dbReference>
<proteinExistence type="inferred from homology"/>
<reference evidence="9 10" key="1">
    <citation type="journal article" date="2016" name="Proc. Natl. Acad. Sci. U.S.A.">
        <title>Comparative genomics of biotechnologically important yeasts.</title>
        <authorList>
            <person name="Riley R."/>
            <person name="Haridas S."/>
            <person name="Wolfe K.H."/>
            <person name="Lopes M.R."/>
            <person name="Hittinger C.T."/>
            <person name="Goeker M."/>
            <person name="Salamov A.A."/>
            <person name="Wisecaver J.H."/>
            <person name="Long T.M."/>
            <person name="Calvey C.H."/>
            <person name="Aerts A.L."/>
            <person name="Barry K.W."/>
            <person name="Choi C."/>
            <person name="Clum A."/>
            <person name="Coughlan A.Y."/>
            <person name="Deshpande S."/>
            <person name="Douglass A.P."/>
            <person name="Hanson S.J."/>
            <person name="Klenk H.-P."/>
            <person name="LaButti K.M."/>
            <person name="Lapidus A."/>
            <person name="Lindquist E.A."/>
            <person name="Lipzen A.M."/>
            <person name="Meier-Kolthoff J.P."/>
            <person name="Ohm R.A."/>
            <person name="Otillar R.P."/>
            <person name="Pangilinan J.L."/>
            <person name="Peng Y."/>
            <person name="Rokas A."/>
            <person name="Rosa C.A."/>
            <person name="Scheuner C."/>
            <person name="Sibirny A.A."/>
            <person name="Slot J.C."/>
            <person name="Stielow J.B."/>
            <person name="Sun H."/>
            <person name="Kurtzman C.P."/>
            <person name="Blackwell M."/>
            <person name="Grigoriev I.V."/>
            <person name="Jeffries T.W."/>
        </authorList>
    </citation>
    <scope>NUCLEOTIDE SEQUENCE [LARGE SCALE GENOMIC DNA]</scope>
    <source>
        <strain evidence="9 10">NRRL Y-2026</strain>
    </source>
</reference>
<dbReference type="InterPro" id="IPR023406">
    <property type="entry name" value="Topo_IA_AS"/>
</dbReference>
<evidence type="ECO:0000259" key="7">
    <source>
        <dbReference type="PROSITE" id="PS50880"/>
    </source>
</evidence>
<dbReference type="GO" id="GO:0035861">
    <property type="term" value="C:site of double-strand break"/>
    <property type="evidence" value="ECO:0007669"/>
    <property type="project" value="EnsemblFungi"/>
</dbReference>
<dbReference type="InterPro" id="IPR013497">
    <property type="entry name" value="Topo_IA_cen"/>
</dbReference>
<comment type="similarity">
    <text evidence="2 6">Belongs to the type IA topoisomerase family.</text>
</comment>
<protein>
    <recommendedName>
        <fullName evidence="6">DNA topoisomerase</fullName>
        <ecNumber evidence="6">5.6.2.1</ecNumber>
    </recommendedName>
</protein>
<feature type="domain" description="Toprim" evidence="7">
    <location>
        <begin position="2"/>
        <end position="154"/>
    </location>
</feature>
<dbReference type="Gene3D" id="1.10.460.10">
    <property type="entry name" value="Topoisomerase I, domain 2"/>
    <property type="match status" value="1"/>
</dbReference>
<dbReference type="GO" id="GO:0005634">
    <property type="term" value="C:nucleus"/>
    <property type="evidence" value="ECO:0007669"/>
    <property type="project" value="EnsemblFungi"/>
</dbReference>
<dbReference type="Pfam" id="PF01131">
    <property type="entry name" value="Topoisom_bac"/>
    <property type="match status" value="1"/>
</dbReference>
<dbReference type="Proteomes" id="UP000094455">
    <property type="component" value="Unassembled WGS sequence"/>
</dbReference>
<dbReference type="PROSITE" id="PS50880">
    <property type="entry name" value="TOPRIM"/>
    <property type="match status" value="1"/>
</dbReference>
<name>A0A1E3NH54_9ASCO</name>
<dbReference type="GO" id="GO:0000724">
    <property type="term" value="P:double-strand break repair via homologous recombination"/>
    <property type="evidence" value="ECO:0007669"/>
    <property type="project" value="EnsemblFungi"/>
</dbReference>
<evidence type="ECO:0000256" key="2">
    <source>
        <dbReference type="ARBA" id="ARBA00009446"/>
    </source>
</evidence>
<dbReference type="InterPro" id="IPR013826">
    <property type="entry name" value="Topo_IA_cen_sub3"/>
</dbReference>
<dbReference type="PRINTS" id="PR00417">
    <property type="entry name" value="PRTPISMRASEI"/>
</dbReference>
<dbReference type="GO" id="GO:0033260">
    <property type="term" value="P:nuclear DNA replication"/>
    <property type="evidence" value="ECO:0007669"/>
    <property type="project" value="EnsemblFungi"/>
</dbReference>
<dbReference type="AlphaFoldDB" id="A0A1E3NH54"/>
<dbReference type="GO" id="GO:0003917">
    <property type="term" value="F:DNA topoisomerase type I (single strand cut, ATP-independent) activity"/>
    <property type="evidence" value="ECO:0007669"/>
    <property type="project" value="UniProtKB-EC"/>
</dbReference>
<evidence type="ECO:0000313" key="10">
    <source>
        <dbReference type="Proteomes" id="UP000094455"/>
    </source>
</evidence>
<evidence type="ECO:0000256" key="5">
    <source>
        <dbReference type="ARBA" id="ARBA00023235"/>
    </source>
</evidence>
<evidence type="ECO:0000256" key="1">
    <source>
        <dbReference type="ARBA" id="ARBA00000213"/>
    </source>
</evidence>
<keyword evidence="10" id="KW-1185">Reference proteome</keyword>
<dbReference type="GO" id="GO:0007004">
    <property type="term" value="P:telomere maintenance via telomerase"/>
    <property type="evidence" value="ECO:0007669"/>
    <property type="project" value="EnsemblFungi"/>
</dbReference>
<dbReference type="SMART" id="SM00493">
    <property type="entry name" value="TOPRIM"/>
    <property type="match status" value="1"/>
</dbReference>
<dbReference type="GO" id="GO:0140226">
    <property type="term" value="F:RNA topoisomerase activity"/>
    <property type="evidence" value="ECO:0007669"/>
    <property type="project" value="EnsemblFungi"/>
</dbReference>
<comment type="catalytic activity">
    <reaction evidence="1 6">
        <text>ATP-independent breakage of single-stranded DNA, followed by passage and rejoining.</text>
        <dbReference type="EC" id="5.6.2.1"/>
    </reaction>
</comment>
<evidence type="ECO:0000256" key="6">
    <source>
        <dbReference type="RuleBase" id="RU362092"/>
    </source>
</evidence>
<dbReference type="PANTHER" id="PTHR11390">
    <property type="entry name" value="PROKARYOTIC DNA TOPOISOMERASE"/>
    <property type="match status" value="1"/>
</dbReference>
<dbReference type="InterPro" id="IPR034144">
    <property type="entry name" value="TOPRIM_TopoIII"/>
</dbReference>
<dbReference type="CDD" id="cd00186">
    <property type="entry name" value="TOP1Ac"/>
    <property type="match status" value="1"/>
</dbReference>
<dbReference type="PROSITE" id="PS00396">
    <property type="entry name" value="TOPO_IA_1"/>
    <property type="match status" value="1"/>
</dbReference>
<dbReference type="GO" id="GO:0007064">
    <property type="term" value="P:mitotic sister chromatid cohesion"/>
    <property type="evidence" value="ECO:0007669"/>
    <property type="project" value="EnsemblFungi"/>
</dbReference>
<evidence type="ECO:0000259" key="8">
    <source>
        <dbReference type="PROSITE" id="PS52039"/>
    </source>
</evidence>
<dbReference type="FunFam" id="3.40.50.140:FF:000003">
    <property type="entry name" value="DNA topoisomerase"/>
    <property type="match status" value="1"/>
</dbReference>
<dbReference type="PANTHER" id="PTHR11390:SF21">
    <property type="entry name" value="DNA TOPOISOMERASE 3-ALPHA"/>
    <property type="match status" value="1"/>
</dbReference>
<dbReference type="InterPro" id="IPR006171">
    <property type="entry name" value="TOPRIM_dom"/>
</dbReference>
<dbReference type="Gene3D" id="1.10.290.10">
    <property type="entry name" value="Topoisomerase I, domain 4"/>
    <property type="match status" value="1"/>
</dbReference>
<feature type="domain" description="Topo IA-type catalytic" evidence="8">
    <location>
        <begin position="168"/>
        <end position="621"/>
    </location>
</feature>
<organism evidence="9 10">
    <name type="scientific">Pichia membranifaciens NRRL Y-2026</name>
    <dbReference type="NCBI Taxonomy" id="763406"/>
    <lineage>
        <taxon>Eukaryota</taxon>
        <taxon>Fungi</taxon>
        <taxon>Dikarya</taxon>
        <taxon>Ascomycota</taxon>
        <taxon>Saccharomycotina</taxon>
        <taxon>Pichiomycetes</taxon>
        <taxon>Pichiales</taxon>
        <taxon>Pichiaceae</taxon>
        <taxon>Pichia</taxon>
    </lineage>
</organism>
<dbReference type="Gene3D" id="2.70.20.10">
    <property type="entry name" value="Topoisomerase I, domain 3"/>
    <property type="match status" value="1"/>
</dbReference>
<dbReference type="RefSeq" id="XP_019016598.1">
    <property type="nucleotide sequence ID" value="XM_019164718.1"/>
</dbReference>
<accession>A0A1E3NH54</accession>
<dbReference type="CDD" id="cd03362">
    <property type="entry name" value="TOPRIM_TopoIA_TopoIII"/>
    <property type="match status" value="1"/>
</dbReference>
<dbReference type="SMART" id="SM00437">
    <property type="entry name" value="TOP1Ac"/>
    <property type="match status" value="1"/>
</dbReference>
<dbReference type="STRING" id="763406.A0A1E3NH54"/>
<dbReference type="EC" id="5.6.2.1" evidence="6"/>
<dbReference type="GO" id="GO:0000722">
    <property type="term" value="P:telomere maintenance via recombination"/>
    <property type="evidence" value="ECO:0007669"/>
    <property type="project" value="EnsemblFungi"/>
</dbReference>
<dbReference type="GO" id="GO:0007131">
    <property type="term" value="P:reciprocal meiotic recombination"/>
    <property type="evidence" value="ECO:0007669"/>
    <property type="project" value="EnsemblFungi"/>
</dbReference>
<comment type="function">
    <text evidence="6">Introduces a single-strand break via transesterification at a target site in duplex DNA. Releases the supercoiling and torsional tension of DNA introduced during the DNA replication and transcription by transiently cleaving and rejoining one strand of the DNA duplex. The scissile phosphodiester is attacked by the catalytic tyrosine of the enzyme, resulting in the formation of a DNA-(5'-phosphotyrosyl)-enzyme intermediate and the expulsion of a 3'-OH DNA strand.</text>
</comment>
<dbReference type="InterPro" id="IPR003601">
    <property type="entry name" value="Topo_IA_2"/>
</dbReference>
<keyword evidence="4 6" id="KW-0238">DNA-binding</keyword>
<dbReference type="SUPFAM" id="SSF56712">
    <property type="entry name" value="Prokaryotic type I DNA topoisomerase"/>
    <property type="match status" value="1"/>
</dbReference>
<dbReference type="InterPro" id="IPR013825">
    <property type="entry name" value="Topo_IA_cen_sub2"/>
</dbReference>
<dbReference type="GO" id="GO:0000018">
    <property type="term" value="P:regulation of DNA recombination"/>
    <property type="evidence" value="ECO:0007669"/>
    <property type="project" value="EnsemblFungi"/>
</dbReference>
<dbReference type="FunFam" id="1.10.290.10:FF:000001">
    <property type="entry name" value="DNA topoisomerase"/>
    <property type="match status" value="1"/>
</dbReference>